<dbReference type="InterPro" id="IPR035907">
    <property type="entry name" value="Hppk_sf"/>
</dbReference>
<keyword evidence="5" id="KW-0418">Kinase</keyword>
<evidence type="ECO:0000256" key="7">
    <source>
        <dbReference type="ARBA" id="ARBA00022909"/>
    </source>
</evidence>
<dbReference type="RefSeq" id="WP_290259480.1">
    <property type="nucleotide sequence ID" value="NZ_JAUFQG010000004.1"/>
</dbReference>
<evidence type="ECO:0000256" key="4">
    <source>
        <dbReference type="ARBA" id="ARBA00022741"/>
    </source>
</evidence>
<dbReference type="Gene3D" id="3.30.70.560">
    <property type="entry name" value="7,8-Dihydro-6-hydroxymethylpterin-pyrophosphokinase HPPK"/>
    <property type="match status" value="1"/>
</dbReference>
<evidence type="ECO:0000256" key="3">
    <source>
        <dbReference type="ARBA" id="ARBA00022679"/>
    </source>
</evidence>
<proteinExistence type="predicted"/>
<evidence type="ECO:0000313" key="10">
    <source>
        <dbReference type="EMBL" id="MFC4361585.1"/>
    </source>
</evidence>
<dbReference type="PANTHER" id="PTHR43071:SF2">
    <property type="entry name" value="2-AMINO-4-HYDROXY-6-HYDROXYMETHYLDIHYDROPTERIDINE PYROPHOSPHOKINASE"/>
    <property type="match status" value="1"/>
</dbReference>
<evidence type="ECO:0000256" key="8">
    <source>
        <dbReference type="SAM" id="Coils"/>
    </source>
</evidence>
<evidence type="ECO:0000256" key="6">
    <source>
        <dbReference type="ARBA" id="ARBA00022840"/>
    </source>
</evidence>
<dbReference type="EMBL" id="JBHSCX010000003">
    <property type="protein sequence ID" value="MFC4361585.1"/>
    <property type="molecule type" value="Genomic_DNA"/>
</dbReference>
<feature type="coiled-coil region" evidence="8">
    <location>
        <begin position="56"/>
        <end position="83"/>
    </location>
</feature>
<dbReference type="Proteomes" id="UP001595840">
    <property type="component" value="Unassembled WGS sequence"/>
</dbReference>
<dbReference type="EC" id="2.7.6.3" evidence="2"/>
<dbReference type="InterPro" id="IPR000550">
    <property type="entry name" value="Hppk"/>
</dbReference>
<name>A0ABV8V2P5_9GAMM</name>
<dbReference type="NCBIfam" id="TIGR01498">
    <property type="entry name" value="folK"/>
    <property type="match status" value="1"/>
</dbReference>
<reference evidence="11" key="1">
    <citation type="journal article" date="2019" name="Int. J. Syst. Evol. Microbiol.">
        <title>The Global Catalogue of Microorganisms (GCM) 10K type strain sequencing project: providing services to taxonomists for standard genome sequencing and annotation.</title>
        <authorList>
            <consortium name="The Broad Institute Genomics Platform"/>
            <consortium name="The Broad Institute Genome Sequencing Center for Infectious Disease"/>
            <person name="Wu L."/>
            <person name="Ma J."/>
        </authorList>
    </citation>
    <scope>NUCLEOTIDE SEQUENCE [LARGE SCALE GENOMIC DNA]</scope>
    <source>
        <strain evidence="11">CECT 8570</strain>
    </source>
</reference>
<evidence type="ECO:0000313" key="11">
    <source>
        <dbReference type="Proteomes" id="UP001595840"/>
    </source>
</evidence>
<dbReference type="PANTHER" id="PTHR43071">
    <property type="entry name" value="2-AMINO-4-HYDROXY-6-HYDROXYMETHYLDIHYDROPTERIDINE PYROPHOSPHOKINASE"/>
    <property type="match status" value="1"/>
</dbReference>
<evidence type="ECO:0000259" key="9">
    <source>
        <dbReference type="Pfam" id="PF01288"/>
    </source>
</evidence>
<keyword evidence="3 10" id="KW-0808">Transferase</keyword>
<comment type="caution">
    <text evidence="10">The sequence shown here is derived from an EMBL/GenBank/DDBJ whole genome shotgun (WGS) entry which is preliminary data.</text>
</comment>
<keyword evidence="8" id="KW-0175">Coiled coil</keyword>
<sequence length="169" mass="18832">MTDIFLGLGSNTDKHRNLCAGLDALALSFGELKISSVYESLPVGFDGRNFYNLVVAAKTELTLEDLSRRLKQIEDANGRLRDGPKFSPRTLDIDILTYGAVTGKFGDIELPRDEILFNAFVLKPLAEIAPDALLPGTQTRYATLWQNASIEQQLWPVSFIWQGRELTQS</sequence>
<evidence type="ECO:0000256" key="1">
    <source>
        <dbReference type="ARBA" id="ARBA00005051"/>
    </source>
</evidence>
<evidence type="ECO:0000256" key="2">
    <source>
        <dbReference type="ARBA" id="ARBA00013253"/>
    </source>
</evidence>
<comment type="pathway">
    <text evidence="1">Cofactor biosynthesis; tetrahydrofolate biosynthesis; 2-amino-4-hydroxy-6-hydroxymethyl-7,8-dihydropteridine diphosphate from 7,8-dihydroneopterin triphosphate: step 4/4.</text>
</comment>
<dbReference type="GO" id="GO:0003848">
    <property type="term" value="F:2-amino-4-hydroxy-6-hydroxymethyldihydropteridine diphosphokinase activity"/>
    <property type="evidence" value="ECO:0007669"/>
    <property type="project" value="UniProtKB-EC"/>
</dbReference>
<dbReference type="Pfam" id="PF01288">
    <property type="entry name" value="HPPK"/>
    <property type="match status" value="1"/>
</dbReference>
<keyword evidence="4" id="KW-0547">Nucleotide-binding</keyword>
<dbReference type="CDD" id="cd00483">
    <property type="entry name" value="HPPK"/>
    <property type="match status" value="1"/>
</dbReference>
<organism evidence="10 11">
    <name type="scientific">Simiduia curdlanivorans</name>
    <dbReference type="NCBI Taxonomy" id="1492769"/>
    <lineage>
        <taxon>Bacteria</taxon>
        <taxon>Pseudomonadati</taxon>
        <taxon>Pseudomonadota</taxon>
        <taxon>Gammaproteobacteria</taxon>
        <taxon>Cellvibrionales</taxon>
        <taxon>Cellvibrionaceae</taxon>
        <taxon>Simiduia</taxon>
    </lineage>
</organism>
<keyword evidence="11" id="KW-1185">Reference proteome</keyword>
<gene>
    <name evidence="10" type="primary">folK</name>
    <name evidence="10" type="ORF">ACFOX3_04675</name>
</gene>
<feature type="domain" description="7,8-dihydro-6-hydroxymethylpterin-pyrophosphokinase" evidence="9">
    <location>
        <begin position="5"/>
        <end position="130"/>
    </location>
</feature>
<protein>
    <recommendedName>
        <fullName evidence="2">2-amino-4-hydroxy-6-hydroxymethyldihydropteridine diphosphokinase</fullName>
        <ecNumber evidence="2">2.7.6.3</ecNumber>
    </recommendedName>
</protein>
<keyword evidence="7" id="KW-0289">Folate biosynthesis</keyword>
<dbReference type="SUPFAM" id="SSF55083">
    <property type="entry name" value="6-hydroxymethyl-7,8-dihydropterin pyrophosphokinase, HPPK"/>
    <property type="match status" value="1"/>
</dbReference>
<accession>A0ABV8V2P5</accession>
<evidence type="ECO:0000256" key="5">
    <source>
        <dbReference type="ARBA" id="ARBA00022777"/>
    </source>
</evidence>
<keyword evidence="6" id="KW-0067">ATP-binding</keyword>